<evidence type="ECO:0000313" key="1">
    <source>
        <dbReference type="EMBL" id="EMY78772.1"/>
    </source>
</evidence>
<dbReference type="AlphaFoldDB" id="N1WNE4"/>
<dbReference type="Proteomes" id="UP000012313">
    <property type="component" value="Unassembled WGS sequence"/>
</dbReference>
<sequence length="214" mass="25304">MKKIILSVCLVSYSFLFAKDVKIDNLSGGKLSDLSASEILSRLETVEQDPKKLNSNQIGYLDRLKESLEFRTEETIENYKKNHTNDFYYYDPSASYIYRRWNANLDLIRRGAKKTEVLKYLKNVYQWDRSEGEDNVDPVAIPVLSKKTIYEKYFYTEYTKYLYYKVHCKTKAFEAAGEDCGPWPEYQEELRLLLKKYKIKETQPLEKDCECFGC</sequence>
<dbReference type="OrthoDB" id="345590at2"/>
<comment type="caution">
    <text evidence="1">The sequence shown here is derived from an EMBL/GenBank/DDBJ whole genome shotgun (WGS) entry which is preliminary data.</text>
</comment>
<protein>
    <submittedName>
        <fullName evidence="1">Uncharacterized protein</fullName>
    </submittedName>
</protein>
<dbReference type="RefSeq" id="WP_002997394.1">
    <property type="nucleotide sequence ID" value="NZ_AOHC02000018.1"/>
</dbReference>
<dbReference type="EMBL" id="AOHC02000018">
    <property type="protein sequence ID" value="EMY78772.1"/>
    <property type="molecule type" value="Genomic_DNA"/>
</dbReference>
<reference evidence="1" key="1">
    <citation type="submission" date="2013-03" db="EMBL/GenBank/DDBJ databases">
        <authorList>
            <person name="Harkins D.M."/>
            <person name="Durkin A.S."/>
            <person name="Brinkac L.M."/>
            <person name="Haft D.H."/>
            <person name="Selengut J.D."/>
            <person name="Sanka R."/>
            <person name="DePew J."/>
            <person name="Purushe J."/>
            <person name="Hartskeerl R.A."/>
            <person name="Ahmed A."/>
            <person name="van der Linden H."/>
            <person name="Goris M.G.A."/>
            <person name="Vinetz J.M."/>
            <person name="Sutton G.G."/>
            <person name="Nierman W.C."/>
            <person name="Fouts D.E."/>
        </authorList>
    </citation>
    <scope>NUCLEOTIDE SEQUENCE [LARGE SCALE GENOMIC DNA]</scope>
    <source>
        <strain evidence="1">ICFT</strain>
    </source>
</reference>
<accession>N1WNE4</accession>
<gene>
    <name evidence="1" type="ORF">LEP1GSC060_2144</name>
</gene>
<evidence type="ECO:0000313" key="2">
    <source>
        <dbReference type="Proteomes" id="UP000012313"/>
    </source>
</evidence>
<proteinExistence type="predicted"/>
<keyword evidence="2" id="KW-1185">Reference proteome</keyword>
<name>N1WNE4_9LEPT</name>
<organism evidence="1 2">
    <name type="scientific">Leptospira weilii serovar Ranarum str. ICFT</name>
    <dbReference type="NCBI Taxonomy" id="1218598"/>
    <lineage>
        <taxon>Bacteria</taxon>
        <taxon>Pseudomonadati</taxon>
        <taxon>Spirochaetota</taxon>
        <taxon>Spirochaetia</taxon>
        <taxon>Leptospirales</taxon>
        <taxon>Leptospiraceae</taxon>
        <taxon>Leptospira</taxon>
    </lineage>
</organism>